<accession>A0A011MQY2</accession>
<evidence type="ECO:0000313" key="3">
    <source>
        <dbReference type="Proteomes" id="UP000020218"/>
    </source>
</evidence>
<reference evidence="2" key="1">
    <citation type="submission" date="2014-02" db="EMBL/GenBank/DDBJ databases">
        <title>Expanding our view of genomic diversity in Candidatus Accumulibacter clades.</title>
        <authorList>
            <person name="Skennerton C.T."/>
            <person name="Barr J.J."/>
            <person name="Slater F.R."/>
            <person name="Bond P.L."/>
            <person name="Tyson G.W."/>
        </authorList>
    </citation>
    <scope>NUCLEOTIDE SEQUENCE [LARGE SCALE GENOMIC DNA]</scope>
</reference>
<evidence type="ECO:0000256" key="1">
    <source>
        <dbReference type="SAM" id="MobiDB-lite"/>
    </source>
</evidence>
<dbReference type="STRING" id="1454001.AW08_03527"/>
<feature type="region of interest" description="Disordered" evidence="1">
    <location>
        <begin position="1"/>
        <end position="20"/>
    </location>
</feature>
<sequence>MVLRPASAGSGAGRKGEPRVDHDAHPILLQALKRALVGAAGPYHRLKITLIGRVPSCDRYFTLPMYTKGAALPPFSFVSRTKR</sequence>
<dbReference type="Proteomes" id="UP000020218">
    <property type="component" value="Unassembled WGS sequence"/>
</dbReference>
<comment type="caution">
    <text evidence="2">The sequence shown here is derived from an EMBL/GenBank/DDBJ whole genome shotgun (WGS) entry which is preliminary data.</text>
</comment>
<proteinExistence type="predicted"/>
<dbReference type="AlphaFoldDB" id="A0A011MQY2"/>
<protein>
    <submittedName>
        <fullName evidence="2">Uncharacterized protein</fullName>
    </submittedName>
</protein>
<evidence type="ECO:0000313" key="2">
    <source>
        <dbReference type="EMBL" id="EXI64986.1"/>
    </source>
</evidence>
<gene>
    <name evidence="2" type="ORF">AW08_03527</name>
</gene>
<name>A0A011MQY2_9PROT</name>
<dbReference type="EMBL" id="JFAX01000030">
    <property type="protein sequence ID" value="EXI64986.1"/>
    <property type="molecule type" value="Genomic_DNA"/>
</dbReference>
<keyword evidence="3" id="KW-1185">Reference proteome</keyword>
<organism evidence="2 3">
    <name type="scientific">Candidatus Accumulibacter adjunctus</name>
    <dbReference type="NCBI Taxonomy" id="1454001"/>
    <lineage>
        <taxon>Bacteria</taxon>
        <taxon>Pseudomonadati</taxon>
        <taxon>Pseudomonadota</taxon>
        <taxon>Betaproteobacteria</taxon>
        <taxon>Candidatus Accumulibacter</taxon>
    </lineage>
</organism>